<dbReference type="PANTHER" id="PTHR38043">
    <property type="entry name" value="PROTEIN HEMX"/>
    <property type="match status" value="1"/>
</dbReference>
<proteinExistence type="predicted"/>
<feature type="coiled-coil region" evidence="1">
    <location>
        <begin position="102"/>
        <end position="129"/>
    </location>
</feature>
<accession>D5CLC3</accession>
<dbReference type="Pfam" id="PF04375">
    <property type="entry name" value="HemX"/>
    <property type="match status" value="1"/>
</dbReference>
<evidence type="ECO:0000256" key="2">
    <source>
        <dbReference type="SAM" id="MobiDB-lite"/>
    </source>
</evidence>
<dbReference type="PANTHER" id="PTHR38043:SF1">
    <property type="entry name" value="PROTEIN HEMX"/>
    <property type="match status" value="1"/>
</dbReference>
<sequence length="359" mass="39744" precursor="true">MNDPTQISPASDSGKSNIESGKTSVPHGNRLGAMLARVTLTQLTLLVLAAVFVWQWLDAHSQLNQTQQEVARRLSEVEASNKANQMLGAQTQEMVRELGGKLGLLESKYAETQNQRAALEALYQEMSSSRDQTALADVEQLLLIAEQQLQLSANVKAALIALQQAESRLQRPALAGLKKHIGQDIEKLRALPNVDVAAINLRLDAVIGAVDGLVLEQDAHITAQQPAPVADQGAGAWRRFWNEVRQEARQLLRIENTERQELPLLSPTQSFFLRENLKLRLLSAHMALLTRDEASFRRDLKTSQEWIKRYFETKSGASVQALATLQQLAASNIAVDLPDLGGSLEAVRNYRISHERSAR</sequence>
<protein>
    <recommendedName>
        <fullName evidence="5">Uroporphyrinogen-III C-methyltransferase</fullName>
    </recommendedName>
</protein>
<evidence type="ECO:0000313" key="3">
    <source>
        <dbReference type="EMBL" id="ADE10511.1"/>
    </source>
</evidence>
<dbReference type="RefSeq" id="WP_013028410.1">
    <property type="nucleotide sequence ID" value="NC_013959.1"/>
</dbReference>
<dbReference type="EMBL" id="CP001965">
    <property type="protein sequence ID" value="ADE10511.1"/>
    <property type="molecule type" value="Genomic_DNA"/>
</dbReference>
<name>D5CLC3_SIDLE</name>
<dbReference type="InterPro" id="IPR007470">
    <property type="entry name" value="HemX"/>
</dbReference>
<feature type="compositionally biased region" description="Polar residues" evidence="2">
    <location>
        <begin position="1"/>
        <end position="23"/>
    </location>
</feature>
<dbReference type="HOGENOM" id="CLU_036381_0_0_4"/>
<dbReference type="Proteomes" id="UP000001625">
    <property type="component" value="Chromosome"/>
</dbReference>
<dbReference type="eggNOG" id="COG2959">
    <property type="taxonomic scope" value="Bacteria"/>
</dbReference>
<keyword evidence="1" id="KW-0175">Coiled coil</keyword>
<gene>
    <name evidence="3" type="ordered locus">Slit_0269</name>
</gene>
<reference evidence="3 4" key="1">
    <citation type="submission" date="2010-03" db="EMBL/GenBank/DDBJ databases">
        <title>Complete sequence of Sideroxydans lithotrophicus ES-1.</title>
        <authorList>
            <consortium name="US DOE Joint Genome Institute"/>
            <person name="Lucas S."/>
            <person name="Copeland A."/>
            <person name="Lapidus A."/>
            <person name="Cheng J.-F."/>
            <person name="Bruce D."/>
            <person name="Goodwin L."/>
            <person name="Pitluck S."/>
            <person name="Munk A.C."/>
            <person name="Detter J.C."/>
            <person name="Han C."/>
            <person name="Tapia R."/>
            <person name="Larimer F."/>
            <person name="Land M."/>
            <person name="Hauser L."/>
            <person name="Kyrpides N."/>
            <person name="Ivanova N."/>
            <person name="Emerson D."/>
            <person name="Woyke T."/>
        </authorList>
    </citation>
    <scope>NUCLEOTIDE SEQUENCE [LARGE SCALE GENOMIC DNA]</scope>
    <source>
        <strain evidence="3 4">ES-1</strain>
    </source>
</reference>
<organism evidence="3 4">
    <name type="scientific">Sideroxydans lithotrophicus (strain ES-1)</name>
    <dbReference type="NCBI Taxonomy" id="580332"/>
    <lineage>
        <taxon>Bacteria</taxon>
        <taxon>Pseudomonadati</taxon>
        <taxon>Pseudomonadota</taxon>
        <taxon>Betaproteobacteria</taxon>
        <taxon>Nitrosomonadales</taxon>
        <taxon>Gallionellaceae</taxon>
        <taxon>Sideroxydans</taxon>
    </lineage>
</organism>
<dbReference type="STRING" id="580332.Slit_0269"/>
<dbReference type="KEGG" id="slt:Slit_0269"/>
<dbReference type="AlphaFoldDB" id="D5CLC3"/>
<evidence type="ECO:0000313" key="4">
    <source>
        <dbReference type="Proteomes" id="UP000001625"/>
    </source>
</evidence>
<feature type="region of interest" description="Disordered" evidence="2">
    <location>
        <begin position="1"/>
        <end position="25"/>
    </location>
</feature>
<evidence type="ECO:0000256" key="1">
    <source>
        <dbReference type="SAM" id="Coils"/>
    </source>
</evidence>
<evidence type="ECO:0008006" key="5">
    <source>
        <dbReference type="Google" id="ProtNLM"/>
    </source>
</evidence>
<keyword evidence="4" id="KW-1185">Reference proteome</keyword>